<evidence type="ECO:0000313" key="3">
    <source>
        <dbReference type="Proteomes" id="UP000002931"/>
    </source>
</evidence>
<keyword evidence="1" id="KW-0812">Transmembrane</keyword>
<feature type="transmembrane region" description="Helical" evidence="1">
    <location>
        <begin position="353"/>
        <end position="373"/>
    </location>
</feature>
<dbReference type="AlphaFoldDB" id="A3VHU8"/>
<feature type="transmembrane region" description="Helical" evidence="1">
    <location>
        <begin position="304"/>
        <end position="324"/>
    </location>
</feature>
<organism evidence="2 3">
    <name type="scientific">Maritimibacter alkaliphilus HTCC2654</name>
    <dbReference type="NCBI Taxonomy" id="314271"/>
    <lineage>
        <taxon>Bacteria</taxon>
        <taxon>Pseudomonadati</taxon>
        <taxon>Pseudomonadota</taxon>
        <taxon>Alphaproteobacteria</taxon>
        <taxon>Rhodobacterales</taxon>
        <taxon>Roseobacteraceae</taxon>
        <taxon>Maritimibacter</taxon>
    </lineage>
</organism>
<proteinExistence type="predicted"/>
<feature type="transmembrane region" description="Helical" evidence="1">
    <location>
        <begin position="133"/>
        <end position="155"/>
    </location>
</feature>
<dbReference type="eggNOG" id="ENOG502Z8FH">
    <property type="taxonomic scope" value="Bacteria"/>
</dbReference>
<comment type="caution">
    <text evidence="2">The sequence shown here is derived from an EMBL/GenBank/DDBJ whole genome shotgun (WGS) entry which is preliminary data.</text>
</comment>
<name>A3VHU8_9RHOB</name>
<feature type="transmembrane region" description="Helical" evidence="1">
    <location>
        <begin position="102"/>
        <end position="121"/>
    </location>
</feature>
<feature type="transmembrane region" description="Helical" evidence="1">
    <location>
        <begin position="21"/>
        <end position="46"/>
    </location>
</feature>
<feature type="transmembrane region" description="Helical" evidence="1">
    <location>
        <begin position="183"/>
        <end position="211"/>
    </location>
</feature>
<dbReference type="EMBL" id="AAMT01000009">
    <property type="protein sequence ID" value="EAQ12289.1"/>
    <property type="molecule type" value="Genomic_DNA"/>
</dbReference>
<protein>
    <recommendedName>
        <fullName evidence="4">Glycosyltransferase RgtA/B/C/D-like domain-containing protein</fullName>
    </recommendedName>
</protein>
<evidence type="ECO:0000256" key="1">
    <source>
        <dbReference type="SAM" id="Phobius"/>
    </source>
</evidence>
<dbReference type="RefSeq" id="WP_008330615.1">
    <property type="nucleotide sequence ID" value="NZ_VNHV01000001.1"/>
</dbReference>
<accession>A3VHU8</accession>
<sequence length="533" mass="56920">MSMTLTDDGQTFSAGRWPLSALSVASAVLIFAVMQGIVLSLTGGVFDYPLDDPYIHLALAEVIAQDQYGVNLGEAASPGSSALFPFLLVPFAGTEFHRYLPLIWSGVGLIFAAWLWGRLLVEAGYGRAEWRWLGLAAAVLGPIAVMMPMVAFVGMEHSLHAAATLALLLGLHRHFSDNGGVGLILAGAFFGAAFRIEGLAPGLIAACALFLTGSRRNGLATAAATLLPILMFMGFLVSQGLDPLPSSVQTKLSMTDPGDEPGFIQLRLAILLVNLREPGGMFVAVLALASFLMWRATPLKGTRWGVLVLVIGAAAAAHLLAGQIGWLNRYEHYILVMTAAGFLVLLPKATQGAVTPLAIGGVAALILGGALAYRLPMHFFELPPSARAIHTQQGQMARFVKDYLQTDVAVNDLGYVAWQNDNYVLDLWGLASAEAREIRTTAPVPGWTGDLTAKYDVPVALVYDHWFEDGIGADWVKVGEFQLTVPGGFLGGYVVSFYATSPDTVAMLTGALEAWIPTLLPHSRFVWAEGMEP</sequence>
<reference evidence="2 3" key="1">
    <citation type="journal article" date="2010" name="J. Bacteriol.">
        <title>Genome sequences of Pelagibaca bermudensis HTCC2601T and Maritimibacter alkaliphilus HTCC2654T, the type strains of two marine Roseobacter genera.</title>
        <authorList>
            <person name="Thrash J.C."/>
            <person name="Cho J.C."/>
            <person name="Ferriera S."/>
            <person name="Johnson J."/>
            <person name="Vergin K.L."/>
            <person name="Giovannoni S.J."/>
        </authorList>
    </citation>
    <scope>NUCLEOTIDE SEQUENCE [LARGE SCALE GENOMIC DNA]</scope>
    <source>
        <strain evidence="2 3">HTCC2654</strain>
    </source>
</reference>
<feature type="transmembrane region" description="Helical" evidence="1">
    <location>
        <begin position="279"/>
        <end position="297"/>
    </location>
</feature>
<dbReference type="STRING" id="314271.RB2654_08787"/>
<keyword evidence="1" id="KW-1133">Transmembrane helix</keyword>
<feature type="transmembrane region" description="Helical" evidence="1">
    <location>
        <begin position="218"/>
        <end position="237"/>
    </location>
</feature>
<gene>
    <name evidence="2" type="ORF">RB2654_08787</name>
</gene>
<feature type="transmembrane region" description="Helical" evidence="1">
    <location>
        <begin position="330"/>
        <end position="346"/>
    </location>
</feature>
<dbReference type="Proteomes" id="UP000002931">
    <property type="component" value="Unassembled WGS sequence"/>
</dbReference>
<keyword evidence="3" id="KW-1185">Reference proteome</keyword>
<keyword evidence="1" id="KW-0472">Membrane</keyword>
<evidence type="ECO:0000313" key="2">
    <source>
        <dbReference type="EMBL" id="EAQ12289.1"/>
    </source>
</evidence>
<evidence type="ECO:0008006" key="4">
    <source>
        <dbReference type="Google" id="ProtNLM"/>
    </source>
</evidence>
<dbReference type="HOGENOM" id="CLU_035692_0_0_5"/>